<reference evidence="1" key="1">
    <citation type="submission" date="2020-11" db="EMBL/GenBank/DDBJ databases">
        <authorList>
            <consortium name="DOE Joint Genome Institute"/>
            <person name="Ahrendt S."/>
            <person name="Riley R."/>
            <person name="Andreopoulos W."/>
            <person name="LaButti K."/>
            <person name="Pangilinan J."/>
            <person name="Ruiz-duenas F.J."/>
            <person name="Barrasa J.M."/>
            <person name="Sanchez-Garcia M."/>
            <person name="Camarero S."/>
            <person name="Miyauchi S."/>
            <person name="Serrano A."/>
            <person name="Linde D."/>
            <person name="Babiker R."/>
            <person name="Drula E."/>
            <person name="Ayuso-Fernandez I."/>
            <person name="Pacheco R."/>
            <person name="Padilla G."/>
            <person name="Ferreira P."/>
            <person name="Barriuso J."/>
            <person name="Kellner H."/>
            <person name="Castanera R."/>
            <person name="Alfaro M."/>
            <person name="Ramirez L."/>
            <person name="Pisabarro A.G."/>
            <person name="Kuo A."/>
            <person name="Tritt A."/>
            <person name="Lipzen A."/>
            <person name="He G."/>
            <person name="Yan M."/>
            <person name="Ng V."/>
            <person name="Cullen D."/>
            <person name="Martin F."/>
            <person name="Rosso M.-N."/>
            <person name="Henrissat B."/>
            <person name="Hibbett D."/>
            <person name="Martinez A.T."/>
            <person name="Grigoriev I.V."/>
        </authorList>
    </citation>
    <scope>NUCLEOTIDE SEQUENCE</scope>
    <source>
        <strain evidence="1">AH 44721</strain>
    </source>
</reference>
<organism evidence="1 2">
    <name type="scientific">Gymnopilus junonius</name>
    <name type="common">Spectacular rustgill mushroom</name>
    <name type="synonym">Gymnopilus spectabilis subsp. junonius</name>
    <dbReference type="NCBI Taxonomy" id="109634"/>
    <lineage>
        <taxon>Eukaryota</taxon>
        <taxon>Fungi</taxon>
        <taxon>Dikarya</taxon>
        <taxon>Basidiomycota</taxon>
        <taxon>Agaricomycotina</taxon>
        <taxon>Agaricomycetes</taxon>
        <taxon>Agaricomycetidae</taxon>
        <taxon>Agaricales</taxon>
        <taxon>Agaricineae</taxon>
        <taxon>Hymenogastraceae</taxon>
        <taxon>Gymnopilus</taxon>
    </lineage>
</organism>
<accession>A0A9P5NLU8</accession>
<keyword evidence="2" id="KW-1185">Reference proteome</keyword>
<comment type="caution">
    <text evidence="1">The sequence shown here is derived from an EMBL/GenBank/DDBJ whole genome shotgun (WGS) entry which is preliminary data.</text>
</comment>
<dbReference type="EMBL" id="JADNYJ010000057">
    <property type="protein sequence ID" value="KAF8897110.1"/>
    <property type="molecule type" value="Genomic_DNA"/>
</dbReference>
<dbReference type="Proteomes" id="UP000724874">
    <property type="component" value="Unassembled WGS sequence"/>
</dbReference>
<protein>
    <submittedName>
        <fullName evidence="1">Uncharacterized protein</fullName>
    </submittedName>
</protein>
<name>A0A9P5NLU8_GYMJU</name>
<dbReference type="OrthoDB" id="3341102at2759"/>
<evidence type="ECO:0000313" key="2">
    <source>
        <dbReference type="Proteomes" id="UP000724874"/>
    </source>
</evidence>
<dbReference type="AlphaFoldDB" id="A0A9P5NLU8"/>
<feature type="non-terminal residue" evidence="1">
    <location>
        <position position="1"/>
    </location>
</feature>
<sequence>TGRTGVLAKHPDIVDEIKKTLKDLRTSGFIVNVPLGHSIMLGVIRKHDASLLTNFKCSERYVHSFFESSMKWSPRTATRAAAHIPPMLPRSVLEHIFILSTQ</sequence>
<proteinExistence type="predicted"/>
<gene>
    <name evidence="1" type="ORF">CPB84DRAFT_1681811</name>
</gene>
<evidence type="ECO:0000313" key="1">
    <source>
        <dbReference type="EMBL" id="KAF8897110.1"/>
    </source>
</evidence>